<evidence type="ECO:0000313" key="3">
    <source>
        <dbReference type="EMBL" id="KAF0043200.1"/>
    </source>
</evidence>
<evidence type="ECO:0000256" key="1">
    <source>
        <dbReference type="SAM" id="MobiDB-lite"/>
    </source>
</evidence>
<name>A0A6A4THG9_SCOMX</name>
<dbReference type="AlphaFoldDB" id="A0A6A4THG9"/>
<organism evidence="3 4">
    <name type="scientific">Scophthalmus maximus</name>
    <name type="common">Turbot</name>
    <name type="synonym">Psetta maxima</name>
    <dbReference type="NCBI Taxonomy" id="52904"/>
    <lineage>
        <taxon>Eukaryota</taxon>
        <taxon>Metazoa</taxon>
        <taxon>Chordata</taxon>
        <taxon>Craniata</taxon>
        <taxon>Vertebrata</taxon>
        <taxon>Euteleostomi</taxon>
        <taxon>Actinopterygii</taxon>
        <taxon>Neopterygii</taxon>
        <taxon>Teleostei</taxon>
        <taxon>Neoteleostei</taxon>
        <taxon>Acanthomorphata</taxon>
        <taxon>Carangaria</taxon>
        <taxon>Pleuronectiformes</taxon>
        <taxon>Pleuronectoidei</taxon>
        <taxon>Scophthalmidae</taxon>
        <taxon>Scophthalmus</taxon>
    </lineage>
</organism>
<evidence type="ECO:0000313" key="4">
    <source>
        <dbReference type="Proteomes" id="UP000438429"/>
    </source>
</evidence>
<keyword evidence="2" id="KW-1133">Transmembrane helix</keyword>
<evidence type="ECO:0000256" key="2">
    <source>
        <dbReference type="SAM" id="Phobius"/>
    </source>
</evidence>
<feature type="compositionally biased region" description="Basic residues" evidence="1">
    <location>
        <begin position="1"/>
        <end position="18"/>
    </location>
</feature>
<sequence length="315" mass="34392">MEDKRKKKKKQKKKKKPGQHRDPLFRAVDRRKTGFGDERVCVGGAREEVEVVDGGRGTCFLEGRGCVGRTGGGGGGGGGSTRAQPGQRAPGPAGAADPAHRQQKRLSTVCTRSTSVNILDDRYVQGIQMSFDCVSASSTSNWNSEFHSLFVSAYLSPPQVPPFRARAVVPSSVSSVAESPLWVNSSEDRFFQLACSRGRRACHAIVKERAVGGISARHREMNGKNYVQMYIKTNYTVLPQVLYGDNVKYLAERALSTIQPPPFGRGSPHDRTTAAKCSPRTSVIARLFTTIFLATFTYIVDVTVASDFSFLTPIK</sequence>
<feature type="region of interest" description="Disordered" evidence="1">
    <location>
        <begin position="70"/>
        <end position="105"/>
    </location>
</feature>
<feature type="transmembrane region" description="Helical" evidence="2">
    <location>
        <begin position="283"/>
        <end position="300"/>
    </location>
</feature>
<comment type="caution">
    <text evidence="3">The sequence shown here is derived from an EMBL/GenBank/DDBJ whole genome shotgun (WGS) entry which is preliminary data.</text>
</comment>
<dbReference type="EMBL" id="VEVO01000004">
    <property type="protein sequence ID" value="KAF0043200.1"/>
    <property type="molecule type" value="Genomic_DNA"/>
</dbReference>
<dbReference type="Proteomes" id="UP000438429">
    <property type="component" value="Unassembled WGS sequence"/>
</dbReference>
<keyword evidence="2" id="KW-0472">Membrane</keyword>
<gene>
    <name evidence="3" type="ORF">F2P81_004537</name>
</gene>
<feature type="region of interest" description="Disordered" evidence="1">
    <location>
        <begin position="1"/>
        <end position="31"/>
    </location>
</feature>
<feature type="compositionally biased region" description="Low complexity" evidence="1">
    <location>
        <begin position="82"/>
        <end position="97"/>
    </location>
</feature>
<accession>A0A6A4THG9</accession>
<proteinExistence type="predicted"/>
<keyword evidence="2" id="KW-0812">Transmembrane</keyword>
<feature type="compositionally biased region" description="Basic and acidic residues" evidence="1">
    <location>
        <begin position="19"/>
        <end position="31"/>
    </location>
</feature>
<reference evidence="3 4" key="1">
    <citation type="submission" date="2019-06" db="EMBL/GenBank/DDBJ databases">
        <title>Draft genomes of female and male turbot (Scophthalmus maximus).</title>
        <authorList>
            <person name="Xu H."/>
            <person name="Xu X.-W."/>
            <person name="Shao C."/>
            <person name="Chen S."/>
        </authorList>
    </citation>
    <scope>NUCLEOTIDE SEQUENCE [LARGE SCALE GENOMIC DNA]</scope>
    <source>
        <strain evidence="3">Ysfricsl-2016a</strain>
        <tissue evidence="3">Blood</tissue>
    </source>
</reference>
<protein>
    <submittedName>
        <fullName evidence="3">Uncharacterized protein</fullName>
    </submittedName>
</protein>
<feature type="compositionally biased region" description="Gly residues" evidence="1">
    <location>
        <begin position="70"/>
        <end position="80"/>
    </location>
</feature>